<evidence type="ECO:0000256" key="8">
    <source>
        <dbReference type="SAM" id="Phobius"/>
    </source>
</evidence>
<sequence length="366" mass="41226">MATEAFNTSFTGYNSTRNDSNTTLTANYGVGPIGSEDIKLIATIFFSVISALGVTGNLLVIITLIRWREMRTPCNYLIANISAADLIVTLMLSPLRVVEQYTRGWIFGEVLCYVFAPLQDALVSVSVFTFTAIALERYRAIIHPFKPKLNKSQVKVLIALIWVFCYSGTGLPLAFFVTYAKKGQGYLCFAAIPKDCFYIFALYLVIVFITLPLLLQMVCYGRVICALKAKDAIQKHDNSDSLVQREVSRQRLDKRRRLVKMLIVLMAVFHVCYVPRGVIMLITEFAPFLRHSIAFAFADISTMLLYYIKHIMNPIILCWMSADFRGCFAGVCCCGQRKEHARMGSERIRLTSAVKDKSADSEQSKL</sequence>
<proteinExistence type="predicted"/>
<evidence type="ECO:0000256" key="7">
    <source>
        <dbReference type="ARBA" id="ARBA00023224"/>
    </source>
</evidence>
<evidence type="ECO:0000256" key="6">
    <source>
        <dbReference type="ARBA" id="ARBA00023170"/>
    </source>
</evidence>
<keyword evidence="5 8" id="KW-0472">Membrane</keyword>
<dbReference type="eggNOG" id="KOG4219">
    <property type="taxonomic scope" value="Eukaryota"/>
</dbReference>
<dbReference type="GO" id="GO:0016020">
    <property type="term" value="C:membrane"/>
    <property type="evidence" value="ECO:0007669"/>
    <property type="project" value="UniProtKB-SubCell"/>
</dbReference>
<feature type="transmembrane region" description="Helical" evidence="8">
    <location>
        <begin position="77"/>
        <end position="95"/>
    </location>
</feature>
<feature type="transmembrane region" description="Helical" evidence="8">
    <location>
        <begin position="288"/>
        <end position="308"/>
    </location>
</feature>
<feature type="transmembrane region" description="Helical" evidence="8">
    <location>
        <begin position="156"/>
        <end position="177"/>
    </location>
</feature>
<dbReference type="PRINTS" id="PR00237">
    <property type="entry name" value="GPCRRHODOPSN"/>
</dbReference>
<dbReference type="PROSITE" id="PS50262">
    <property type="entry name" value="G_PROTEIN_RECEP_F1_2"/>
    <property type="match status" value="1"/>
</dbReference>
<dbReference type="HOGENOM" id="CLU_009579_6_1_1"/>
<keyword evidence="7" id="KW-0807">Transducer</keyword>
<accession>A7RN94</accession>
<keyword evidence="3 8" id="KW-1133">Transmembrane helix</keyword>
<evidence type="ECO:0000256" key="1">
    <source>
        <dbReference type="ARBA" id="ARBA00004141"/>
    </source>
</evidence>
<keyword evidence="2 8" id="KW-0812">Transmembrane</keyword>
<dbReference type="InterPro" id="IPR000276">
    <property type="entry name" value="GPCR_Rhodpsn"/>
</dbReference>
<evidence type="ECO:0000313" key="11">
    <source>
        <dbReference type="Proteomes" id="UP000001593"/>
    </source>
</evidence>
<dbReference type="KEGG" id="nve:5519245"/>
<feature type="domain" description="G-protein coupled receptors family 1 profile" evidence="9">
    <location>
        <begin position="56"/>
        <end position="317"/>
    </location>
</feature>
<dbReference type="AlphaFoldDB" id="A7RN94"/>
<dbReference type="EMBL" id="DS469522">
    <property type="protein sequence ID" value="EDO47100.1"/>
    <property type="molecule type" value="Genomic_DNA"/>
</dbReference>
<dbReference type="STRING" id="45351.A7RN94"/>
<feature type="transmembrane region" description="Helical" evidence="8">
    <location>
        <begin position="115"/>
        <end position="135"/>
    </location>
</feature>
<dbReference type="PhylomeDB" id="A7RN94"/>
<dbReference type="SUPFAM" id="SSF81321">
    <property type="entry name" value="Family A G protein-coupled receptor-like"/>
    <property type="match status" value="1"/>
</dbReference>
<evidence type="ECO:0000256" key="2">
    <source>
        <dbReference type="ARBA" id="ARBA00022692"/>
    </source>
</evidence>
<feature type="transmembrane region" description="Helical" evidence="8">
    <location>
        <begin position="197"/>
        <end position="220"/>
    </location>
</feature>
<feature type="transmembrane region" description="Helical" evidence="8">
    <location>
        <begin position="258"/>
        <end position="282"/>
    </location>
</feature>
<keyword evidence="4" id="KW-0297">G-protein coupled receptor</keyword>
<dbReference type="Proteomes" id="UP000001593">
    <property type="component" value="Unassembled WGS sequence"/>
</dbReference>
<evidence type="ECO:0000256" key="3">
    <source>
        <dbReference type="ARBA" id="ARBA00022989"/>
    </source>
</evidence>
<gene>
    <name evidence="10" type="ORF">NEMVEDRAFT_v1g199619</name>
</gene>
<dbReference type="Gene3D" id="1.20.1070.10">
    <property type="entry name" value="Rhodopsin 7-helix transmembrane proteins"/>
    <property type="match status" value="1"/>
</dbReference>
<evidence type="ECO:0000313" key="10">
    <source>
        <dbReference type="EMBL" id="EDO47100.1"/>
    </source>
</evidence>
<keyword evidence="11" id="KW-1185">Reference proteome</keyword>
<dbReference type="CDD" id="cd00637">
    <property type="entry name" value="7tm_classA_rhodopsin-like"/>
    <property type="match status" value="1"/>
</dbReference>
<dbReference type="OMA" id="YRIAYEM"/>
<organism evidence="10 11">
    <name type="scientific">Nematostella vectensis</name>
    <name type="common">Starlet sea anemone</name>
    <dbReference type="NCBI Taxonomy" id="45351"/>
    <lineage>
        <taxon>Eukaryota</taxon>
        <taxon>Metazoa</taxon>
        <taxon>Cnidaria</taxon>
        <taxon>Anthozoa</taxon>
        <taxon>Hexacorallia</taxon>
        <taxon>Actiniaria</taxon>
        <taxon>Edwardsiidae</taxon>
        <taxon>Nematostella</taxon>
    </lineage>
</organism>
<dbReference type="InParanoid" id="A7RN94"/>
<evidence type="ECO:0000256" key="4">
    <source>
        <dbReference type="ARBA" id="ARBA00023040"/>
    </source>
</evidence>
<dbReference type="PANTHER" id="PTHR45695">
    <property type="entry name" value="LEUCOKININ RECEPTOR-RELATED"/>
    <property type="match status" value="1"/>
</dbReference>
<evidence type="ECO:0000256" key="5">
    <source>
        <dbReference type="ARBA" id="ARBA00023136"/>
    </source>
</evidence>
<dbReference type="Pfam" id="PF00001">
    <property type="entry name" value="7tm_1"/>
    <property type="match status" value="1"/>
</dbReference>
<dbReference type="InterPro" id="IPR017452">
    <property type="entry name" value="GPCR_Rhodpsn_7TM"/>
</dbReference>
<evidence type="ECO:0000259" key="9">
    <source>
        <dbReference type="PROSITE" id="PS50262"/>
    </source>
</evidence>
<feature type="transmembrane region" description="Helical" evidence="8">
    <location>
        <begin position="40"/>
        <end position="65"/>
    </location>
</feature>
<dbReference type="PANTHER" id="PTHR45695:SF9">
    <property type="entry name" value="LEUCOKININ RECEPTOR"/>
    <property type="match status" value="1"/>
</dbReference>
<protein>
    <recommendedName>
        <fullName evidence="9">G-protein coupled receptors family 1 profile domain-containing protein</fullName>
    </recommendedName>
</protein>
<dbReference type="GO" id="GO:0004930">
    <property type="term" value="F:G protein-coupled receptor activity"/>
    <property type="evidence" value="ECO:0007669"/>
    <property type="project" value="UniProtKB-KW"/>
</dbReference>
<keyword evidence="6" id="KW-0675">Receptor</keyword>
<comment type="subcellular location">
    <subcellularLocation>
        <location evidence="1">Membrane</location>
        <topology evidence="1">Multi-pass membrane protein</topology>
    </subcellularLocation>
</comment>
<reference evidence="10 11" key="1">
    <citation type="journal article" date="2007" name="Science">
        <title>Sea anemone genome reveals ancestral eumetazoan gene repertoire and genomic organization.</title>
        <authorList>
            <person name="Putnam N.H."/>
            <person name="Srivastava M."/>
            <person name="Hellsten U."/>
            <person name="Dirks B."/>
            <person name="Chapman J."/>
            <person name="Salamov A."/>
            <person name="Terry A."/>
            <person name="Shapiro H."/>
            <person name="Lindquist E."/>
            <person name="Kapitonov V.V."/>
            <person name="Jurka J."/>
            <person name="Genikhovich G."/>
            <person name="Grigoriev I.V."/>
            <person name="Lucas S.M."/>
            <person name="Steele R.E."/>
            <person name="Finnerty J.R."/>
            <person name="Technau U."/>
            <person name="Martindale M.Q."/>
            <person name="Rokhsar D.S."/>
        </authorList>
    </citation>
    <scope>NUCLEOTIDE SEQUENCE [LARGE SCALE GENOMIC DNA]</scope>
    <source>
        <strain evidence="11">CH2 X CH6</strain>
    </source>
</reference>
<name>A7RN94_NEMVE</name>